<accession>A0A183B2C5</accession>
<proteinExistence type="predicted"/>
<evidence type="ECO:0000256" key="3">
    <source>
        <dbReference type="PROSITE-ProRule" id="PRU00023"/>
    </source>
</evidence>
<keyword evidence="1" id="KW-0677">Repeat</keyword>
<dbReference type="PANTHER" id="PTHR24198">
    <property type="entry name" value="ANKYRIN REPEAT AND PROTEIN KINASE DOMAIN-CONTAINING PROTEIN"/>
    <property type="match status" value="1"/>
</dbReference>
<dbReference type="PROSITE" id="PS50088">
    <property type="entry name" value="ANK_REPEAT"/>
    <property type="match status" value="1"/>
</dbReference>
<protein>
    <submittedName>
        <fullName evidence="7">ANK_REP_REGION domain-containing protein</fullName>
    </submittedName>
</protein>
<dbReference type="Proteomes" id="UP000272942">
    <property type="component" value="Unassembled WGS sequence"/>
</dbReference>
<dbReference type="PROSITE" id="PS50297">
    <property type="entry name" value="ANK_REP_REGION"/>
    <property type="match status" value="1"/>
</dbReference>
<dbReference type="SMART" id="SM00248">
    <property type="entry name" value="ANK"/>
    <property type="match status" value="3"/>
</dbReference>
<feature type="region of interest" description="Disordered" evidence="4">
    <location>
        <begin position="124"/>
        <end position="161"/>
    </location>
</feature>
<dbReference type="PANTHER" id="PTHR24198:SF165">
    <property type="entry name" value="ANKYRIN REPEAT-CONTAINING PROTEIN-RELATED"/>
    <property type="match status" value="1"/>
</dbReference>
<evidence type="ECO:0000256" key="1">
    <source>
        <dbReference type="ARBA" id="ARBA00022737"/>
    </source>
</evidence>
<name>A0A183B2C5_9TREM</name>
<keyword evidence="6" id="KW-1185">Reference proteome</keyword>
<reference evidence="5 6" key="2">
    <citation type="submission" date="2018-11" db="EMBL/GenBank/DDBJ databases">
        <authorList>
            <consortium name="Pathogen Informatics"/>
        </authorList>
    </citation>
    <scope>NUCLEOTIDE SEQUENCE [LARGE SCALE GENOMIC DNA]</scope>
    <source>
        <strain evidence="5 6">Egypt</strain>
    </source>
</reference>
<dbReference type="Gene3D" id="1.25.40.20">
    <property type="entry name" value="Ankyrin repeat-containing domain"/>
    <property type="match status" value="2"/>
</dbReference>
<evidence type="ECO:0000256" key="4">
    <source>
        <dbReference type="SAM" id="MobiDB-lite"/>
    </source>
</evidence>
<evidence type="ECO:0000313" key="7">
    <source>
        <dbReference type="WBParaSite" id="ECPE_0001339901-mRNA-1"/>
    </source>
</evidence>
<dbReference type="Pfam" id="PF12796">
    <property type="entry name" value="Ank_2"/>
    <property type="match status" value="2"/>
</dbReference>
<dbReference type="InterPro" id="IPR036770">
    <property type="entry name" value="Ankyrin_rpt-contain_sf"/>
</dbReference>
<dbReference type="EMBL" id="UZAN01054901">
    <property type="protein sequence ID" value="VDP90632.1"/>
    <property type="molecule type" value="Genomic_DNA"/>
</dbReference>
<feature type="repeat" description="ANK" evidence="3">
    <location>
        <begin position="236"/>
        <end position="268"/>
    </location>
</feature>
<evidence type="ECO:0000313" key="5">
    <source>
        <dbReference type="EMBL" id="VDP90632.1"/>
    </source>
</evidence>
<gene>
    <name evidence="5" type="ORF">ECPE_LOCUS13360</name>
</gene>
<reference evidence="7" key="1">
    <citation type="submission" date="2016-06" db="UniProtKB">
        <authorList>
            <consortium name="WormBaseParasite"/>
        </authorList>
    </citation>
    <scope>IDENTIFICATION</scope>
</reference>
<sequence>MNFIHRSNQQKIHSTHPDIRREVVALLLKLSRQGRADELRALINEHAAVIKYIINSTDNEKLAALHYAARNEAIDCVRILVEEGGADVNVKTDEQSTPLHFAARYRRRADKPTTEFIGATPLRQHNRRNGAGGKRYSVKPSTENGSQLSTVSKRDGSPPRIPLLESEWSTGTHRGIPVYDEVIHYLANHGAQLNGQDANGWTALHYAAIRGNEVATRQLLQEPNIDIEACVLVDHEGMRPLHLAVAHNETEIVRRLLAANADPFAVTQRGCLPVSVVCLSVCLSVFRSNCLMHI</sequence>
<dbReference type="OrthoDB" id="194358at2759"/>
<dbReference type="WBParaSite" id="ECPE_0001339901-mRNA-1">
    <property type="protein sequence ID" value="ECPE_0001339901-mRNA-1"/>
    <property type="gene ID" value="ECPE_0001339901"/>
</dbReference>
<organism evidence="7">
    <name type="scientific">Echinostoma caproni</name>
    <dbReference type="NCBI Taxonomy" id="27848"/>
    <lineage>
        <taxon>Eukaryota</taxon>
        <taxon>Metazoa</taxon>
        <taxon>Spiralia</taxon>
        <taxon>Lophotrochozoa</taxon>
        <taxon>Platyhelminthes</taxon>
        <taxon>Trematoda</taxon>
        <taxon>Digenea</taxon>
        <taxon>Plagiorchiida</taxon>
        <taxon>Echinostomata</taxon>
        <taxon>Echinostomatoidea</taxon>
        <taxon>Echinostomatidae</taxon>
        <taxon>Echinostoma</taxon>
    </lineage>
</organism>
<evidence type="ECO:0000313" key="6">
    <source>
        <dbReference type="Proteomes" id="UP000272942"/>
    </source>
</evidence>
<dbReference type="InterPro" id="IPR002110">
    <property type="entry name" value="Ankyrin_rpt"/>
</dbReference>
<dbReference type="AlphaFoldDB" id="A0A183B2C5"/>
<feature type="compositionally biased region" description="Polar residues" evidence="4">
    <location>
        <begin position="139"/>
        <end position="151"/>
    </location>
</feature>
<evidence type="ECO:0000256" key="2">
    <source>
        <dbReference type="ARBA" id="ARBA00023043"/>
    </source>
</evidence>
<keyword evidence="2 3" id="KW-0040">ANK repeat</keyword>
<dbReference type="SUPFAM" id="SSF48403">
    <property type="entry name" value="Ankyrin repeat"/>
    <property type="match status" value="1"/>
</dbReference>